<reference evidence="1 2" key="1">
    <citation type="journal article" date="2024" name="J Genomics">
        <title>Draft genome sequencing and assembly of Favolaschia claudopus CIRM-BRFM 2984 isolated from oak limbs.</title>
        <authorList>
            <person name="Navarro D."/>
            <person name="Drula E."/>
            <person name="Chaduli D."/>
            <person name="Cazenave R."/>
            <person name="Ahrendt S."/>
            <person name="Wang J."/>
            <person name="Lipzen A."/>
            <person name="Daum C."/>
            <person name="Barry K."/>
            <person name="Grigoriev I.V."/>
            <person name="Favel A."/>
            <person name="Rosso M.N."/>
            <person name="Martin F."/>
        </authorList>
    </citation>
    <scope>NUCLEOTIDE SEQUENCE [LARGE SCALE GENOMIC DNA]</scope>
    <source>
        <strain evidence="1 2">CIRM-BRFM 2984</strain>
    </source>
</reference>
<name>A0AAW0AF83_9AGAR</name>
<organism evidence="1 2">
    <name type="scientific">Favolaschia claudopus</name>
    <dbReference type="NCBI Taxonomy" id="2862362"/>
    <lineage>
        <taxon>Eukaryota</taxon>
        <taxon>Fungi</taxon>
        <taxon>Dikarya</taxon>
        <taxon>Basidiomycota</taxon>
        <taxon>Agaricomycotina</taxon>
        <taxon>Agaricomycetes</taxon>
        <taxon>Agaricomycetidae</taxon>
        <taxon>Agaricales</taxon>
        <taxon>Marasmiineae</taxon>
        <taxon>Mycenaceae</taxon>
        <taxon>Favolaschia</taxon>
    </lineage>
</organism>
<dbReference type="Proteomes" id="UP001362999">
    <property type="component" value="Unassembled WGS sequence"/>
</dbReference>
<dbReference type="EMBL" id="JAWWNJ010000071">
    <property type="protein sequence ID" value="KAK7007305.1"/>
    <property type="molecule type" value="Genomic_DNA"/>
</dbReference>
<evidence type="ECO:0000313" key="1">
    <source>
        <dbReference type="EMBL" id="KAK7007305.1"/>
    </source>
</evidence>
<sequence length="266" mass="29764">MCQYGIGLALSPQAASHTFAAFSIQEHPLVTLYPDLRTVSPSVKVSLRDFAVNAASWAEATPAFRVSSEDHTHRYRTNQRTAVNLTVLSSLCHTGRAPFGTTMNDRLAWKLQRGDDKQLLRIWIPSRSPNALPRRHRLSPLASVLIKNPRNPGDPSDIRHRFRHHTDGLGVKNLGEPPMEHPSLARKVKTQSECKCGLVLPQKPTVVGCSYTVFPAYSSKRGRPMNRQRNLRLLSTLCTYLTLFRVLIRHRHGLPRVAAAGNDDKA</sequence>
<protein>
    <submittedName>
        <fullName evidence="1">Uncharacterized protein</fullName>
    </submittedName>
</protein>
<accession>A0AAW0AF83</accession>
<proteinExistence type="predicted"/>
<dbReference type="AlphaFoldDB" id="A0AAW0AF83"/>
<comment type="caution">
    <text evidence="1">The sequence shown here is derived from an EMBL/GenBank/DDBJ whole genome shotgun (WGS) entry which is preliminary data.</text>
</comment>
<evidence type="ECO:0000313" key="2">
    <source>
        <dbReference type="Proteomes" id="UP001362999"/>
    </source>
</evidence>
<keyword evidence="2" id="KW-1185">Reference proteome</keyword>
<gene>
    <name evidence="1" type="ORF">R3P38DRAFT_2792638</name>
</gene>